<feature type="compositionally biased region" description="Polar residues" evidence="2">
    <location>
        <begin position="21"/>
        <end position="60"/>
    </location>
</feature>
<dbReference type="PROSITE" id="PS00615">
    <property type="entry name" value="C_TYPE_LECTIN_1"/>
    <property type="match status" value="1"/>
</dbReference>
<accession>A0ABM0MCX7</accession>
<dbReference type="RefSeq" id="XP_006817868.1">
    <property type="nucleotide sequence ID" value="XM_006817805.1"/>
</dbReference>
<feature type="signal peptide" evidence="3">
    <location>
        <begin position="1"/>
        <end position="20"/>
    </location>
</feature>
<reference evidence="6" key="1">
    <citation type="submission" date="2025-08" db="UniProtKB">
        <authorList>
            <consortium name="RefSeq"/>
        </authorList>
    </citation>
    <scope>IDENTIFICATION</scope>
    <source>
        <tissue evidence="6">Testes</tissue>
    </source>
</reference>
<name>A0ABM0MCX7_SACKO</name>
<protein>
    <recommendedName>
        <fullName evidence="4">C-type lectin domain-containing protein</fullName>
    </recommendedName>
</protein>
<feature type="compositionally biased region" description="Polar residues" evidence="2">
    <location>
        <begin position="85"/>
        <end position="112"/>
    </location>
</feature>
<dbReference type="Pfam" id="PF00059">
    <property type="entry name" value="Lectin_C"/>
    <property type="match status" value="1"/>
</dbReference>
<dbReference type="InterPro" id="IPR001304">
    <property type="entry name" value="C-type_lectin-like"/>
</dbReference>
<keyword evidence="3" id="KW-0732">Signal</keyword>
<sequence>MSGRDILILGILNYIVTVNTTPETSSSIPPYSSTVTMPTNESKSTTSKQPATKSPSSKEPATTKFMHEMTSEVSDSSTVTKLITESNTVSTAPETSSSIPPYSSTVTMPTNESKSTTSKQPASKSPSSKEPTTTKSKHEMTSEVSDSSTVTKLITESNTGSHLQCPTIMNDNNNAIETIGIGGRCYWFGKNKSTWNIASEWCEHETRGGHLVKFDNEDEEREIYEYINIKTLYWTSGICTPLNKTYYDCSKKENWVWYTGDSSSLMSYDNWSDEEPSSSNEKMCMVSTGGPHTTERKWCSEECSVALAFICEF</sequence>
<evidence type="ECO:0000256" key="1">
    <source>
        <dbReference type="ARBA" id="ARBA00023157"/>
    </source>
</evidence>
<feature type="domain" description="C-type lectin" evidence="4">
    <location>
        <begin position="181"/>
        <end position="312"/>
    </location>
</feature>
<evidence type="ECO:0000313" key="6">
    <source>
        <dbReference type="RefSeq" id="XP_006817868.1"/>
    </source>
</evidence>
<dbReference type="InterPro" id="IPR016187">
    <property type="entry name" value="CTDL_fold"/>
</dbReference>
<keyword evidence="5" id="KW-1185">Reference proteome</keyword>
<feature type="region of interest" description="Disordered" evidence="2">
    <location>
        <begin position="21"/>
        <end position="62"/>
    </location>
</feature>
<dbReference type="InterPro" id="IPR016186">
    <property type="entry name" value="C-type_lectin-like/link_sf"/>
</dbReference>
<evidence type="ECO:0000256" key="2">
    <source>
        <dbReference type="SAM" id="MobiDB-lite"/>
    </source>
</evidence>
<dbReference type="SUPFAM" id="SSF56436">
    <property type="entry name" value="C-type lectin-like"/>
    <property type="match status" value="1"/>
</dbReference>
<dbReference type="Gene3D" id="3.10.100.10">
    <property type="entry name" value="Mannose-Binding Protein A, subunit A"/>
    <property type="match status" value="1"/>
</dbReference>
<dbReference type="Proteomes" id="UP000694865">
    <property type="component" value="Unplaced"/>
</dbReference>
<feature type="region of interest" description="Disordered" evidence="2">
    <location>
        <begin position="85"/>
        <end position="150"/>
    </location>
</feature>
<dbReference type="CDD" id="cd00037">
    <property type="entry name" value="CLECT"/>
    <property type="match status" value="1"/>
</dbReference>
<feature type="compositionally biased region" description="Low complexity" evidence="2">
    <location>
        <begin position="113"/>
        <end position="134"/>
    </location>
</feature>
<dbReference type="GeneID" id="102804778"/>
<keyword evidence="1" id="KW-1015">Disulfide bond</keyword>
<evidence type="ECO:0000256" key="3">
    <source>
        <dbReference type="SAM" id="SignalP"/>
    </source>
</evidence>
<proteinExistence type="predicted"/>
<gene>
    <name evidence="6" type="primary">LOC102804778</name>
</gene>
<feature type="chain" id="PRO_5046018106" description="C-type lectin domain-containing protein" evidence="3">
    <location>
        <begin position="21"/>
        <end position="313"/>
    </location>
</feature>
<dbReference type="PROSITE" id="PS50041">
    <property type="entry name" value="C_TYPE_LECTIN_2"/>
    <property type="match status" value="1"/>
</dbReference>
<evidence type="ECO:0000259" key="4">
    <source>
        <dbReference type="PROSITE" id="PS50041"/>
    </source>
</evidence>
<dbReference type="SMART" id="SM00034">
    <property type="entry name" value="CLECT"/>
    <property type="match status" value="1"/>
</dbReference>
<feature type="non-terminal residue" evidence="6">
    <location>
        <position position="313"/>
    </location>
</feature>
<evidence type="ECO:0000313" key="5">
    <source>
        <dbReference type="Proteomes" id="UP000694865"/>
    </source>
</evidence>
<organism evidence="5 6">
    <name type="scientific">Saccoglossus kowalevskii</name>
    <name type="common">Acorn worm</name>
    <dbReference type="NCBI Taxonomy" id="10224"/>
    <lineage>
        <taxon>Eukaryota</taxon>
        <taxon>Metazoa</taxon>
        <taxon>Hemichordata</taxon>
        <taxon>Enteropneusta</taxon>
        <taxon>Harrimaniidae</taxon>
        <taxon>Saccoglossus</taxon>
    </lineage>
</organism>
<dbReference type="InterPro" id="IPR018378">
    <property type="entry name" value="C-type_lectin_CS"/>
</dbReference>